<dbReference type="Proteomes" id="UP000629468">
    <property type="component" value="Unassembled WGS sequence"/>
</dbReference>
<reference evidence="2 3" key="1">
    <citation type="journal article" name="Sci. Rep.">
        <title>Telomere-to-telomere assembled and centromere annotated genomes of the two main subspecies of the button mushroom Agaricus bisporus reveal especially polymorphic chromosome ends.</title>
        <authorList>
            <person name="Sonnenberg A.S.M."/>
            <person name="Sedaghat-Telgerd N."/>
            <person name="Lavrijssen B."/>
            <person name="Ohm R.A."/>
            <person name="Hendrickx P.M."/>
            <person name="Scholtmeijer K."/>
            <person name="Baars J.J.P."/>
            <person name="van Peer A."/>
        </authorList>
    </citation>
    <scope>NUCLEOTIDE SEQUENCE [LARGE SCALE GENOMIC DNA]</scope>
    <source>
        <strain evidence="2 3">H119_p4</strain>
    </source>
</reference>
<accession>A0A8H7EZM0</accession>
<dbReference type="PANTHER" id="PTHR40633">
    <property type="entry name" value="MATRIX PROTEIN, PUTATIVE (AFU_ORTHOLOGUE AFUA_8G05410)-RELATED"/>
    <property type="match status" value="1"/>
</dbReference>
<sequence>MCPISWNADPDGSDDWKSMSIELMTGDNFNMVQLMTLGTTFDGSIDGQHSFTCPDVTLNSAIYFYQFTSLQTTDKAWTTRFTIAGPNGESTPPANAVQPISGEKIAWGVGGLEGSSQSVSPSGPASAGVPPSAESSATPDSQPPAPPAVATAFTTMTPSPTLATTRLAVVTSSTALSSTSAAPNNDTQTDGAVRTSTASVMIALIFPALLFVLF</sequence>
<feature type="region of interest" description="Disordered" evidence="1">
    <location>
        <begin position="111"/>
        <end position="152"/>
    </location>
</feature>
<proteinExistence type="predicted"/>
<dbReference type="InterPro" id="IPR052982">
    <property type="entry name" value="SRP1/TIP1-like"/>
</dbReference>
<feature type="compositionally biased region" description="Low complexity" evidence="1">
    <location>
        <begin position="114"/>
        <end position="137"/>
    </location>
</feature>
<dbReference type="EMBL" id="JABXXO010000009">
    <property type="protein sequence ID" value="KAF7770304.1"/>
    <property type="molecule type" value="Genomic_DNA"/>
</dbReference>
<name>A0A8H7EZM0_AGABI</name>
<protein>
    <submittedName>
        <fullName evidence="2">Uncharacterized protein</fullName>
    </submittedName>
</protein>
<evidence type="ECO:0000256" key="1">
    <source>
        <dbReference type="SAM" id="MobiDB-lite"/>
    </source>
</evidence>
<gene>
    <name evidence="2" type="ORF">Agabi119p4_6278</name>
</gene>
<evidence type="ECO:0000313" key="3">
    <source>
        <dbReference type="Proteomes" id="UP000629468"/>
    </source>
</evidence>
<organism evidence="2 3">
    <name type="scientific">Agaricus bisporus var. burnettii</name>
    <dbReference type="NCBI Taxonomy" id="192524"/>
    <lineage>
        <taxon>Eukaryota</taxon>
        <taxon>Fungi</taxon>
        <taxon>Dikarya</taxon>
        <taxon>Basidiomycota</taxon>
        <taxon>Agaricomycotina</taxon>
        <taxon>Agaricomycetes</taxon>
        <taxon>Agaricomycetidae</taxon>
        <taxon>Agaricales</taxon>
        <taxon>Agaricineae</taxon>
        <taxon>Agaricaceae</taxon>
        <taxon>Agaricus</taxon>
    </lineage>
</organism>
<dbReference type="AlphaFoldDB" id="A0A8H7EZM0"/>
<dbReference type="PANTHER" id="PTHR40633:SF1">
    <property type="entry name" value="GPI ANCHORED SERINE-THREONINE RICH PROTEIN (AFU_ORTHOLOGUE AFUA_1G03630)"/>
    <property type="match status" value="1"/>
</dbReference>
<comment type="caution">
    <text evidence="2">The sequence shown here is derived from an EMBL/GenBank/DDBJ whole genome shotgun (WGS) entry which is preliminary data.</text>
</comment>
<evidence type="ECO:0000313" key="2">
    <source>
        <dbReference type="EMBL" id="KAF7770304.1"/>
    </source>
</evidence>